<feature type="region of interest" description="Disordered" evidence="1">
    <location>
        <begin position="200"/>
        <end position="222"/>
    </location>
</feature>
<dbReference type="EMBL" id="JAWDGP010003107">
    <property type="protein sequence ID" value="KAK3777242.1"/>
    <property type="molecule type" value="Genomic_DNA"/>
</dbReference>
<evidence type="ECO:0000313" key="3">
    <source>
        <dbReference type="EMBL" id="KAK3777242.1"/>
    </source>
</evidence>
<evidence type="ECO:0000256" key="1">
    <source>
        <dbReference type="SAM" id="MobiDB-lite"/>
    </source>
</evidence>
<keyword evidence="2" id="KW-0732">Signal</keyword>
<comment type="caution">
    <text evidence="3">The sequence shown here is derived from an EMBL/GenBank/DDBJ whole genome shotgun (WGS) entry which is preliminary data.</text>
</comment>
<proteinExistence type="predicted"/>
<evidence type="ECO:0000256" key="2">
    <source>
        <dbReference type="SAM" id="SignalP"/>
    </source>
</evidence>
<sequence length="410" mass="44183">MIYCKSCSGKACPRALLFLLFIVVAGGQAGASRKLLAAETSDGGEEDGGDTGTAHAGDVVYDAKKIEIWSQNIVDVIDHKLSNMCRTMIRAVKREGQMPASACKQLKDHKILMRMSCNNKDVEFMEKAVCGYWSIVLPTNSTFTVPLPSSSQSPLPNLPSSLEGAAKSLTSSSSSNPSAASSVTAEKDYSSLISPQPEEIAIIPIHDDPKQTRELPSHDSRLSDKCNQVLPHLAQVLTASKNSTRSGCKHLHHLALSTETESHGAGSDMTLPGVKVLLSSCTKDELHLLHGMLCAQHNHDVDPDDTLHGERQKRVYNVIKTELTPSCRDAVSPLGKAHMSEDAEDSCMTLRGAEGNQLVTNNVCTRRDLDNLLETVCDASSASATLGHHVVFMAALYMCSYIILKTQALG</sequence>
<accession>A0AAE1DNV8</accession>
<feature type="region of interest" description="Disordered" evidence="1">
    <location>
        <begin position="146"/>
        <end position="182"/>
    </location>
</feature>
<dbReference type="AlphaFoldDB" id="A0AAE1DNV8"/>
<feature type="compositionally biased region" description="Basic and acidic residues" evidence="1">
    <location>
        <begin position="205"/>
        <end position="222"/>
    </location>
</feature>
<reference evidence="3" key="1">
    <citation type="journal article" date="2023" name="G3 (Bethesda)">
        <title>A reference genome for the long-term kleptoplast-retaining sea slug Elysia crispata morphotype clarki.</title>
        <authorList>
            <person name="Eastman K.E."/>
            <person name="Pendleton A.L."/>
            <person name="Shaikh M.A."/>
            <person name="Suttiyut T."/>
            <person name="Ogas R."/>
            <person name="Tomko P."/>
            <person name="Gavelis G."/>
            <person name="Widhalm J.R."/>
            <person name="Wisecaver J.H."/>
        </authorList>
    </citation>
    <scope>NUCLEOTIDE SEQUENCE</scope>
    <source>
        <strain evidence="3">ECLA1</strain>
    </source>
</reference>
<feature type="chain" id="PRO_5041939282" evidence="2">
    <location>
        <begin position="28"/>
        <end position="410"/>
    </location>
</feature>
<organism evidence="3 4">
    <name type="scientific">Elysia crispata</name>
    <name type="common">lettuce slug</name>
    <dbReference type="NCBI Taxonomy" id="231223"/>
    <lineage>
        <taxon>Eukaryota</taxon>
        <taxon>Metazoa</taxon>
        <taxon>Spiralia</taxon>
        <taxon>Lophotrochozoa</taxon>
        <taxon>Mollusca</taxon>
        <taxon>Gastropoda</taxon>
        <taxon>Heterobranchia</taxon>
        <taxon>Euthyneura</taxon>
        <taxon>Panpulmonata</taxon>
        <taxon>Sacoglossa</taxon>
        <taxon>Placobranchoidea</taxon>
        <taxon>Plakobranchidae</taxon>
        <taxon>Elysia</taxon>
    </lineage>
</organism>
<name>A0AAE1DNV8_9GAST</name>
<gene>
    <name evidence="3" type="ORF">RRG08_047862</name>
</gene>
<dbReference type="Proteomes" id="UP001283361">
    <property type="component" value="Unassembled WGS sequence"/>
</dbReference>
<protein>
    <submittedName>
        <fullName evidence="3">Uncharacterized protein</fullName>
    </submittedName>
</protein>
<evidence type="ECO:0000313" key="4">
    <source>
        <dbReference type="Proteomes" id="UP001283361"/>
    </source>
</evidence>
<keyword evidence="4" id="KW-1185">Reference proteome</keyword>
<feature type="signal peptide" evidence="2">
    <location>
        <begin position="1"/>
        <end position="27"/>
    </location>
</feature>